<dbReference type="PROSITE" id="PS50075">
    <property type="entry name" value="CARRIER"/>
    <property type="match status" value="1"/>
</dbReference>
<dbReference type="PANTHER" id="PTHR20863">
    <property type="entry name" value="ACYL CARRIER PROTEIN"/>
    <property type="match status" value="1"/>
</dbReference>
<evidence type="ECO:0000256" key="2">
    <source>
        <dbReference type="ARBA" id="ARBA00022516"/>
    </source>
</evidence>
<organism evidence="11 13">
    <name type="scientific">Streptococcus chenjunshii</name>
    <dbReference type="NCBI Taxonomy" id="2173853"/>
    <lineage>
        <taxon>Bacteria</taxon>
        <taxon>Bacillati</taxon>
        <taxon>Bacillota</taxon>
        <taxon>Bacilli</taxon>
        <taxon>Lactobacillales</taxon>
        <taxon>Streptococcaceae</taxon>
        <taxon>Streptococcus</taxon>
    </lineage>
</organism>
<keyword evidence="5 7" id="KW-0443">Lipid metabolism</keyword>
<keyword evidence="4 7" id="KW-0276">Fatty acid metabolism</keyword>
<dbReference type="SUPFAM" id="SSF47336">
    <property type="entry name" value="ACP-like"/>
    <property type="match status" value="1"/>
</dbReference>
<dbReference type="GO" id="GO:0000035">
    <property type="term" value="F:acyl binding"/>
    <property type="evidence" value="ECO:0007669"/>
    <property type="project" value="TreeGrafter"/>
</dbReference>
<evidence type="ECO:0000256" key="6">
    <source>
        <dbReference type="ARBA" id="ARBA00023160"/>
    </source>
</evidence>
<accession>A0A346NF79</accession>
<dbReference type="Proteomes" id="UP000262901">
    <property type="component" value="Unassembled WGS sequence"/>
</dbReference>
<evidence type="ECO:0000259" key="8">
    <source>
        <dbReference type="PROSITE" id="PS50075"/>
    </source>
</evidence>
<dbReference type="HAMAP" id="MF_01217">
    <property type="entry name" value="Acyl_carrier"/>
    <property type="match status" value="1"/>
</dbReference>
<accession>A0A372KKH5</accession>
<evidence type="ECO:0000256" key="1">
    <source>
        <dbReference type="ARBA" id="ARBA00022450"/>
    </source>
</evidence>
<protein>
    <recommendedName>
        <fullName evidence="7">Acyl carrier protein</fullName>
        <shortName evidence="7">ACP</shortName>
    </recommendedName>
</protein>
<dbReference type="AlphaFoldDB" id="A0A372KKH5"/>
<dbReference type="Proteomes" id="UP000246115">
    <property type="component" value="Chromosome"/>
</dbReference>
<reference evidence="12" key="3">
    <citation type="submission" date="2018-08" db="EMBL/GenBank/DDBJ databases">
        <title>Streptococcus chenjunshii sp. nov., isolated from stools sample of the Tibetan antelope in the Qinghai-Tibet plateau, China.</title>
        <authorList>
            <person name="Tian Z."/>
        </authorList>
    </citation>
    <scope>NUCLEOTIDE SEQUENCE [LARGE SCALE GENOMIC DNA]</scope>
    <source>
        <strain evidence="12">Z15</strain>
    </source>
</reference>
<comment type="function">
    <text evidence="7">Carrier of the growing fatty acid chain in fatty acid biosynthesis.</text>
</comment>
<dbReference type="GO" id="GO:0005829">
    <property type="term" value="C:cytosol"/>
    <property type="evidence" value="ECO:0007669"/>
    <property type="project" value="TreeGrafter"/>
</dbReference>
<dbReference type="KEGG" id="schj:DDV21_000255"/>
<sequence length="80" mass="9181">MTKEEIFDKISKMLAEQMHRGDLDISPETSLQDDLGVDSIGLMEFVINLEDEFHLDIPDEAIEEIESMGEMADYLYQKLA</sequence>
<evidence type="ECO:0000313" key="14">
    <source>
        <dbReference type="Proteomes" id="UP000264056"/>
    </source>
</evidence>
<dbReference type="Gene3D" id="1.10.1200.10">
    <property type="entry name" value="ACP-like"/>
    <property type="match status" value="1"/>
</dbReference>
<dbReference type="UniPathway" id="UPA00094"/>
<dbReference type="NCBIfam" id="NF002150">
    <property type="entry name" value="PRK00982.1-4"/>
    <property type="match status" value="1"/>
</dbReference>
<evidence type="ECO:0000256" key="4">
    <source>
        <dbReference type="ARBA" id="ARBA00022832"/>
    </source>
</evidence>
<dbReference type="OrthoDB" id="9804551at2"/>
<dbReference type="InterPro" id="IPR036736">
    <property type="entry name" value="ACP-like_sf"/>
</dbReference>
<dbReference type="GO" id="GO:0016020">
    <property type="term" value="C:membrane"/>
    <property type="evidence" value="ECO:0007669"/>
    <property type="project" value="GOC"/>
</dbReference>
<name>A0A372KKH5_9STRE</name>
<dbReference type="NCBIfam" id="NF009104">
    <property type="entry name" value="PRK12449.1"/>
    <property type="match status" value="1"/>
</dbReference>
<dbReference type="RefSeq" id="WP_116878607.1">
    <property type="nucleotide sequence ID" value="NZ_CP031733.1"/>
</dbReference>
<dbReference type="PANTHER" id="PTHR20863:SF76">
    <property type="entry name" value="CARRIER DOMAIN-CONTAINING PROTEIN"/>
    <property type="match status" value="1"/>
</dbReference>
<dbReference type="InterPro" id="IPR009081">
    <property type="entry name" value="PP-bd_ACP"/>
</dbReference>
<evidence type="ECO:0000313" key="10">
    <source>
        <dbReference type="EMBL" id="RFU50630.1"/>
    </source>
</evidence>
<dbReference type="GO" id="GO:0009245">
    <property type="term" value="P:lipid A biosynthetic process"/>
    <property type="evidence" value="ECO:0007669"/>
    <property type="project" value="TreeGrafter"/>
</dbReference>
<keyword evidence="6 7" id="KW-0275">Fatty acid biosynthesis</keyword>
<keyword evidence="7" id="KW-0963">Cytoplasm</keyword>
<keyword evidence="14" id="KW-1185">Reference proteome</keyword>
<reference evidence="9" key="4">
    <citation type="journal article" date="2019" name="Int. J. Syst. Evol. Microbiol.">
        <title>Streptococcus chenjunshii sp. nov. isolated from feces of Tibetan antelopes.</title>
        <authorList>
            <person name="Tian Z."/>
            <person name="Lu S."/>
            <person name="Jin D."/>
            <person name="Yang J."/>
            <person name="Pu J."/>
            <person name="Lai X.H."/>
            <person name="Bai X.N."/>
            <person name="Wu X.M."/>
            <person name="Li J."/>
            <person name="Wang S."/>
            <person name="Xu J."/>
        </authorList>
    </citation>
    <scope>NUCLEOTIDE SEQUENCE</scope>
    <source>
        <strain evidence="9">Z15</strain>
    </source>
</reference>
<comment type="pathway">
    <text evidence="7">Lipid metabolism; fatty acid biosynthesis.</text>
</comment>
<dbReference type="InterPro" id="IPR003231">
    <property type="entry name" value="ACP"/>
</dbReference>
<dbReference type="Proteomes" id="UP000264056">
    <property type="component" value="Unassembled WGS sequence"/>
</dbReference>
<evidence type="ECO:0000313" key="9">
    <source>
        <dbReference type="EMBL" id="AXQ79674.1"/>
    </source>
</evidence>
<dbReference type="EMBL" id="QVQZ01000020">
    <property type="protein sequence ID" value="RFU52767.1"/>
    <property type="molecule type" value="Genomic_DNA"/>
</dbReference>
<evidence type="ECO:0000313" key="12">
    <source>
        <dbReference type="Proteomes" id="UP000246115"/>
    </source>
</evidence>
<reference evidence="11 13" key="2">
    <citation type="submission" date="2018-08" db="EMBL/GenBank/DDBJ databases">
        <title>Draft genome of Streptococcus sp. nov. Z1.</title>
        <authorList>
            <person name="Tian Z."/>
        </authorList>
    </citation>
    <scope>NUCLEOTIDE SEQUENCE [LARGE SCALE GENOMIC DNA]</scope>
    <source>
        <strain evidence="11">Z1</strain>
        <strain evidence="13">Z1(2018)</strain>
    </source>
</reference>
<dbReference type="Pfam" id="PF00550">
    <property type="entry name" value="PP-binding"/>
    <property type="match status" value="1"/>
</dbReference>
<comment type="similarity">
    <text evidence="7">Belongs to the acyl carrier protein (ACP) family.</text>
</comment>
<keyword evidence="1 7" id="KW-0596">Phosphopantetheine</keyword>
<keyword evidence="2 7" id="KW-0444">Lipid biosynthesis</keyword>
<evidence type="ECO:0000313" key="13">
    <source>
        <dbReference type="Proteomes" id="UP000262901"/>
    </source>
</evidence>
<evidence type="ECO:0000256" key="7">
    <source>
        <dbReference type="HAMAP-Rule" id="MF_01217"/>
    </source>
</evidence>
<dbReference type="GO" id="GO:0000036">
    <property type="term" value="F:acyl carrier activity"/>
    <property type="evidence" value="ECO:0007669"/>
    <property type="project" value="UniProtKB-UniRule"/>
</dbReference>
<evidence type="ECO:0000256" key="3">
    <source>
        <dbReference type="ARBA" id="ARBA00022553"/>
    </source>
</evidence>
<dbReference type="EMBL" id="CP031733">
    <property type="protein sequence ID" value="AXQ79674.1"/>
    <property type="molecule type" value="Genomic_DNA"/>
</dbReference>
<comment type="subcellular location">
    <subcellularLocation>
        <location evidence="7">Cytoplasm</location>
    </subcellularLocation>
</comment>
<proteinExistence type="inferred from homology"/>
<evidence type="ECO:0000313" key="11">
    <source>
        <dbReference type="EMBL" id="RFU52767.1"/>
    </source>
</evidence>
<reference evidence="10 14" key="1">
    <citation type="submission" date="2018-08" db="EMBL/GenBank/DDBJ databases">
        <title>Draft genome of Streptococcus sp .nov. Z2.</title>
        <authorList>
            <person name="Tian Z."/>
        </authorList>
    </citation>
    <scope>NUCLEOTIDE SEQUENCE [LARGE SCALE GENOMIC DNA]</scope>
    <source>
        <strain evidence="10 14">Z2</strain>
    </source>
</reference>
<evidence type="ECO:0000256" key="5">
    <source>
        <dbReference type="ARBA" id="ARBA00023098"/>
    </source>
</evidence>
<feature type="domain" description="Carrier" evidence="8">
    <location>
        <begin position="4"/>
        <end position="79"/>
    </location>
</feature>
<feature type="modified residue" description="O-(pantetheine 4'-phosphoryl)serine" evidence="7">
    <location>
        <position position="39"/>
    </location>
</feature>
<dbReference type="EMBL" id="QVQY01000021">
    <property type="protein sequence ID" value="RFU50630.1"/>
    <property type="molecule type" value="Genomic_DNA"/>
</dbReference>
<keyword evidence="3 7" id="KW-0597">Phosphoprotein</keyword>
<comment type="PTM">
    <text evidence="7">4'-phosphopantetheine is transferred from CoA to a specific serine of apo-ACP by AcpS. This modification is essential for activity because fatty acids are bound in thioester linkage to the sulfhydryl of the prosthetic group.</text>
</comment>
<gene>
    <name evidence="7" type="primary">acpP</name>
    <name evidence="9" type="ORF">DDV21_000255</name>
    <name evidence="10" type="ORF">DDV22_07795</name>
    <name evidence="11" type="ORF">DDV23_08090</name>
</gene>